<dbReference type="Proteomes" id="UP000029738">
    <property type="component" value="Unassembled WGS sequence"/>
</dbReference>
<dbReference type="InterPro" id="IPR006016">
    <property type="entry name" value="UspA"/>
</dbReference>
<evidence type="ECO:0000313" key="4">
    <source>
        <dbReference type="EMBL" id="KIE12721.1"/>
    </source>
</evidence>
<reference evidence="4" key="1">
    <citation type="journal article" date="2015" name="Genome Announc.">
        <title>Draft Genome Sequence of Tolypothrix boutellei Strain VB521301.</title>
        <authorList>
            <person name="Chandrababunaidu M.M."/>
            <person name="Singh D."/>
            <person name="Sen D."/>
            <person name="Bhan S."/>
            <person name="Das S."/>
            <person name="Gupta A."/>
            <person name="Adhikary S.P."/>
            <person name="Tripathy S."/>
        </authorList>
    </citation>
    <scope>NUCLEOTIDE SEQUENCE</scope>
    <source>
        <strain evidence="4">VB521301</strain>
    </source>
</reference>
<evidence type="ECO:0000313" key="5">
    <source>
        <dbReference type="Proteomes" id="UP000029738"/>
    </source>
</evidence>
<gene>
    <name evidence="4" type="ORF">DA73_0204195</name>
    <name evidence="3" type="ORF">DA73_0400025025</name>
</gene>
<dbReference type="STRING" id="1479485.DA73_0204195"/>
<accession>A0A0C1NIR9</accession>
<protein>
    <submittedName>
        <fullName evidence="4">Universal stress protein</fullName>
    </submittedName>
</protein>
<organism evidence="4">
    <name type="scientific">Tolypothrix bouteillei VB521301</name>
    <dbReference type="NCBI Taxonomy" id="1479485"/>
    <lineage>
        <taxon>Bacteria</taxon>
        <taxon>Bacillati</taxon>
        <taxon>Cyanobacteriota</taxon>
        <taxon>Cyanophyceae</taxon>
        <taxon>Nostocales</taxon>
        <taxon>Tolypothrichaceae</taxon>
        <taxon>Tolypothrix</taxon>
    </lineage>
</organism>
<dbReference type="EMBL" id="JHEG02000019">
    <property type="protein sequence ID" value="KIE12721.1"/>
    <property type="molecule type" value="Genomic_DNA"/>
</dbReference>
<evidence type="ECO:0000256" key="1">
    <source>
        <dbReference type="ARBA" id="ARBA00008791"/>
    </source>
</evidence>
<dbReference type="PANTHER" id="PTHR46268:SF8">
    <property type="entry name" value="UNIVERSAL STRESS PROTEIN SLL1388"/>
    <property type="match status" value="1"/>
</dbReference>
<dbReference type="InterPro" id="IPR006015">
    <property type="entry name" value="Universal_stress_UspA"/>
</dbReference>
<evidence type="ECO:0000313" key="3">
    <source>
        <dbReference type="EMBL" id="KAF3888387.1"/>
    </source>
</evidence>
<sequence length="178" mass="19382">MLHKILVALDTSSSSRSVFEEALTLAKALQANLTLLHVLSQVEEGSPDTSLLSSPEYYVGLGLSTEILQIQRQQWEEFINRGMEMLRSLTDEATAIGISCEWTQQPGSPGHTICEFATQNGFDLIVIGRRGRSGLSELFLGSVSNYVLHHASCSVLTVQHPVTASKIKTARSEPAPSI</sequence>
<comment type="caution">
    <text evidence="4">The sequence shown here is derived from an EMBL/GenBank/DDBJ whole genome shotgun (WGS) entry which is preliminary data.</text>
</comment>
<feature type="domain" description="UspA" evidence="2">
    <location>
        <begin position="1"/>
        <end position="158"/>
    </location>
</feature>
<keyword evidence="5" id="KW-1185">Reference proteome</keyword>
<dbReference type="PRINTS" id="PR01438">
    <property type="entry name" value="UNVRSLSTRESS"/>
</dbReference>
<evidence type="ECO:0000259" key="2">
    <source>
        <dbReference type="Pfam" id="PF00582"/>
    </source>
</evidence>
<dbReference type="CDD" id="cd00293">
    <property type="entry name" value="USP-like"/>
    <property type="match status" value="1"/>
</dbReference>
<comment type="similarity">
    <text evidence="1">Belongs to the universal stress protein A family.</text>
</comment>
<dbReference type="AlphaFoldDB" id="A0A0C1NIR9"/>
<dbReference type="Pfam" id="PF00582">
    <property type="entry name" value="Usp"/>
    <property type="match status" value="1"/>
</dbReference>
<dbReference type="PIRSF" id="PIRSF006276">
    <property type="entry name" value="UspA"/>
    <property type="match status" value="1"/>
</dbReference>
<name>A0A0C1NIR9_9CYAN</name>
<dbReference type="SUPFAM" id="SSF52402">
    <property type="entry name" value="Adenine nucleotide alpha hydrolases-like"/>
    <property type="match status" value="1"/>
</dbReference>
<dbReference type="PANTHER" id="PTHR46268">
    <property type="entry name" value="STRESS RESPONSE PROTEIN NHAX"/>
    <property type="match status" value="1"/>
</dbReference>
<dbReference type="EMBL" id="JHEG04000001">
    <property type="protein sequence ID" value="KAF3888387.1"/>
    <property type="molecule type" value="Genomic_DNA"/>
</dbReference>
<proteinExistence type="inferred from homology"/>
<dbReference type="RefSeq" id="WP_038091880.1">
    <property type="nucleotide sequence ID" value="NZ_JHEG04000001.1"/>
</dbReference>
<dbReference type="OrthoDB" id="516822at2"/>
<dbReference type="InterPro" id="IPR014729">
    <property type="entry name" value="Rossmann-like_a/b/a_fold"/>
</dbReference>
<dbReference type="Gene3D" id="3.40.50.620">
    <property type="entry name" value="HUPs"/>
    <property type="match status" value="1"/>
</dbReference>
<reference evidence="3" key="2">
    <citation type="submission" date="2019-11" db="EMBL/GenBank/DDBJ databases">
        <title>Improved Assembly of Tolypothrix boutellei genome.</title>
        <authorList>
            <person name="Sarangi A.N."/>
            <person name="Mukherjee M."/>
            <person name="Ghosh S."/>
            <person name="Singh D."/>
            <person name="Das A."/>
            <person name="Kant S."/>
            <person name="Prusty A."/>
            <person name="Tripathy S."/>
        </authorList>
    </citation>
    <scope>NUCLEOTIDE SEQUENCE</scope>
    <source>
        <strain evidence="3">VB521301</strain>
    </source>
</reference>